<name>A0A8T2RFD5_CERRI</name>
<keyword evidence="1" id="KW-0479">Metal-binding</keyword>
<dbReference type="InterPro" id="IPR008380">
    <property type="entry name" value="HAD-SF_hydro_IG_5-nucl"/>
</dbReference>
<dbReference type="GO" id="GO:0046872">
    <property type="term" value="F:metal ion binding"/>
    <property type="evidence" value="ECO:0007669"/>
    <property type="project" value="UniProtKB-KW"/>
</dbReference>
<organism evidence="4 5">
    <name type="scientific">Ceratopteris richardii</name>
    <name type="common">Triangle waterfern</name>
    <dbReference type="NCBI Taxonomy" id="49495"/>
    <lineage>
        <taxon>Eukaryota</taxon>
        <taxon>Viridiplantae</taxon>
        <taxon>Streptophyta</taxon>
        <taxon>Embryophyta</taxon>
        <taxon>Tracheophyta</taxon>
        <taxon>Polypodiopsida</taxon>
        <taxon>Polypodiidae</taxon>
        <taxon>Polypodiales</taxon>
        <taxon>Pteridineae</taxon>
        <taxon>Pteridaceae</taxon>
        <taxon>Parkerioideae</taxon>
        <taxon>Ceratopteris</taxon>
    </lineage>
</organism>
<evidence type="ECO:0000313" key="4">
    <source>
        <dbReference type="EMBL" id="KAH7294524.1"/>
    </source>
</evidence>
<protein>
    <submittedName>
        <fullName evidence="4">Uncharacterized protein</fullName>
    </submittedName>
</protein>
<dbReference type="PANTHER" id="PTHR12103:SF22">
    <property type="entry name" value="HAD-SUPERFAMILY HYDROLASE, SUBFAMILY IG, 5'-NUCLEOTIDASE"/>
    <property type="match status" value="1"/>
</dbReference>
<comment type="caution">
    <text evidence="4">The sequence shown here is derived from an EMBL/GenBank/DDBJ whole genome shotgun (WGS) entry which is preliminary data.</text>
</comment>
<dbReference type="OMA" id="YLIMHQT"/>
<dbReference type="Pfam" id="PF05761">
    <property type="entry name" value="5_nucleotid"/>
    <property type="match status" value="1"/>
</dbReference>
<keyword evidence="3" id="KW-0460">Magnesium</keyword>
<dbReference type="PANTHER" id="PTHR12103">
    <property type="entry name" value="5'-NUCLEOTIDASE DOMAIN-CONTAINING"/>
    <property type="match status" value="1"/>
</dbReference>
<evidence type="ECO:0000313" key="5">
    <source>
        <dbReference type="Proteomes" id="UP000825935"/>
    </source>
</evidence>
<dbReference type="GO" id="GO:0008253">
    <property type="term" value="F:5'-nucleotidase activity"/>
    <property type="evidence" value="ECO:0007669"/>
    <property type="project" value="TreeGrafter"/>
</dbReference>
<keyword evidence="5" id="KW-1185">Reference proteome</keyword>
<evidence type="ECO:0000256" key="2">
    <source>
        <dbReference type="ARBA" id="ARBA00022801"/>
    </source>
</evidence>
<keyword evidence="2" id="KW-0378">Hydrolase</keyword>
<dbReference type="AlphaFoldDB" id="A0A8T2RFD5"/>
<reference evidence="4 5" key="1">
    <citation type="submission" date="2021-08" db="EMBL/GenBank/DDBJ databases">
        <title>WGS assembly of Ceratopteris richardii.</title>
        <authorList>
            <person name="Marchant D.B."/>
            <person name="Chen G."/>
            <person name="Jenkins J."/>
            <person name="Shu S."/>
            <person name="Leebens-Mack J."/>
            <person name="Grimwood J."/>
            <person name="Schmutz J."/>
            <person name="Soltis P."/>
            <person name="Soltis D."/>
            <person name="Chen Z.-H."/>
        </authorList>
    </citation>
    <scope>NUCLEOTIDE SEQUENCE [LARGE SCALE GENOMIC DNA]</scope>
    <source>
        <strain evidence="4">Whitten #5841</strain>
        <tissue evidence="4">Leaf</tissue>
    </source>
</reference>
<evidence type="ECO:0000256" key="3">
    <source>
        <dbReference type="ARBA" id="ARBA00022842"/>
    </source>
</evidence>
<dbReference type="InterPro" id="IPR036412">
    <property type="entry name" value="HAD-like_sf"/>
</dbReference>
<dbReference type="Proteomes" id="UP000825935">
    <property type="component" value="Chromosome 27"/>
</dbReference>
<accession>A0A8T2RFD5</accession>
<dbReference type="OrthoDB" id="409330at2759"/>
<evidence type="ECO:0000256" key="1">
    <source>
        <dbReference type="ARBA" id="ARBA00022723"/>
    </source>
</evidence>
<dbReference type="SUPFAM" id="SSF56784">
    <property type="entry name" value="HAD-like"/>
    <property type="match status" value="1"/>
</dbReference>
<proteinExistence type="predicted"/>
<gene>
    <name evidence="4" type="ORF">KP509_27G004400</name>
</gene>
<dbReference type="EMBL" id="CM035432">
    <property type="protein sequence ID" value="KAH7294524.1"/>
    <property type="molecule type" value="Genomic_DNA"/>
</dbReference>
<sequence>MSNLSENELAENMHKMLLIMQHLDKKIAPMLEADGEHFNKRWGYLSRSGLWDKSHLTRQIEKYADIYTSRVSNFLQFTPFMYFRSQAQSLAHDLHPY</sequence>